<protein>
    <submittedName>
        <fullName evidence="2">Uncharacterized protein</fullName>
    </submittedName>
</protein>
<comment type="caution">
    <text evidence="2">The sequence shown here is derived from an EMBL/GenBank/DDBJ whole genome shotgun (WGS) entry which is preliminary data.</text>
</comment>
<dbReference type="EMBL" id="CAXAMM010005669">
    <property type="protein sequence ID" value="CAK9008162.1"/>
    <property type="molecule type" value="Genomic_DNA"/>
</dbReference>
<evidence type="ECO:0000256" key="1">
    <source>
        <dbReference type="SAM" id="MobiDB-lite"/>
    </source>
</evidence>
<evidence type="ECO:0000313" key="2">
    <source>
        <dbReference type="EMBL" id="CAK9007742.1"/>
    </source>
</evidence>
<accession>A0ABP0J082</accession>
<proteinExistence type="predicted"/>
<gene>
    <name evidence="2" type="ORF">SCF082_LOCUS9587</name>
    <name evidence="3" type="ORF">SCF082_LOCUS9748</name>
</gene>
<name>A0ABP0J082_9DINO</name>
<reference evidence="2 4" key="1">
    <citation type="submission" date="2024-02" db="EMBL/GenBank/DDBJ databases">
        <authorList>
            <person name="Chen Y."/>
            <person name="Shah S."/>
            <person name="Dougan E. K."/>
            <person name="Thang M."/>
            <person name="Chan C."/>
        </authorList>
    </citation>
    <scope>NUCLEOTIDE SEQUENCE [LARGE SCALE GENOMIC DNA]</scope>
</reference>
<feature type="region of interest" description="Disordered" evidence="1">
    <location>
        <begin position="86"/>
        <end position="110"/>
    </location>
</feature>
<evidence type="ECO:0000313" key="4">
    <source>
        <dbReference type="Proteomes" id="UP001642464"/>
    </source>
</evidence>
<organism evidence="2 4">
    <name type="scientific">Durusdinium trenchii</name>
    <dbReference type="NCBI Taxonomy" id="1381693"/>
    <lineage>
        <taxon>Eukaryota</taxon>
        <taxon>Sar</taxon>
        <taxon>Alveolata</taxon>
        <taxon>Dinophyceae</taxon>
        <taxon>Suessiales</taxon>
        <taxon>Symbiodiniaceae</taxon>
        <taxon>Durusdinium</taxon>
    </lineage>
</organism>
<dbReference type="EMBL" id="CAXAMM010005558">
    <property type="protein sequence ID" value="CAK9007742.1"/>
    <property type="molecule type" value="Genomic_DNA"/>
</dbReference>
<dbReference type="Proteomes" id="UP001642464">
    <property type="component" value="Unassembled WGS sequence"/>
</dbReference>
<sequence>MIPLDSDFEDLPVVLILVCQGLEELCCECLQAAEPACRTQILPSGGVDGEVDGLWSTEVGVSKWPPPPTGARVVDWGVEYHRSTGSEMGPVRAESYDWGGSTAKRPRFDR</sequence>
<evidence type="ECO:0000313" key="3">
    <source>
        <dbReference type="EMBL" id="CAK9008162.1"/>
    </source>
</evidence>
<keyword evidence="4" id="KW-1185">Reference proteome</keyword>